<dbReference type="RefSeq" id="WP_369454082.1">
    <property type="nucleotide sequence ID" value="NZ_JBGCUO010000001.1"/>
</dbReference>
<evidence type="ECO:0000313" key="2">
    <source>
        <dbReference type="Proteomes" id="UP001562065"/>
    </source>
</evidence>
<sequence>MAESWFSLSREDQVEALEFAAARTGRPAHLLEKDIWVVWVLSAIYESDLASKLTFKGGTSLSKVYRIIDRFSEDVDLTYDIRELATDLLKEGNPIPDSASQEKKISSAVRHRLPDWIETTVKPVIAAALVKDGLDASLTLAGKDKDKLILSYPAVKTGTGYSAPTILLEFGARATGEPHHVQPVACDIAPEIEGVTFPVAQPLVMAAERTFWEKATAAHVYCLQGRLRGERYSRHWYDLAAIAKTPHCAAACADQALAQAVAEHKSVFFVEKDAAGAKIDYFAAISGQLQLIPAGESLAALEKDYAAMLEDGLLALNQPSFAGIIEQCRIIQDEANRQAMLGERRKALDELAAQAQKLDMGY</sequence>
<accession>A0ABV4AGQ8</accession>
<gene>
    <name evidence="1" type="ORF">AB5I84_01605</name>
</gene>
<organism evidence="1 2">
    <name type="scientific">Isoalcanivorax beigongshangi</name>
    <dbReference type="NCBI Taxonomy" id="3238810"/>
    <lineage>
        <taxon>Bacteria</taxon>
        <taxon>Pseudomonadati</taxon>
        <taxon>Pseudomonadota</taxon>
        <taxon>Gammaproteobacteria</taxon>
        <taxon>Oceanospirillales</taxon>
        <taxon>Alcanivoracaceae</taxon>
        <taxon>Isoalcanivorax</taxon>
    </lineage>
</organism>
<dbReference type="InterPro" id="IPR014942">
    <property type="entry name" value="AbiEii"/>
</dbReference>
<proteinExistence type="predicted"/>
<keyword evidence="1" id="KW-0808">Transferase</keyword>
<dbReference type="EMBL" id="JBGCUO010000001">
    <property type="protein sequence ID" value="MEY1660840.1"/>
    <property type="molecule type" value="Genomic_DNA"/>
</dbReference>
<protein>
    <submittedName>
        <fullName evidence="1">Nucleotidyl transferase AbiEii/AbiGii toxin family protein</fullName>
    </submittedName>
</protein>
<evidence type="ECO:0000313" key="1">
    <source>
        <dbReference type="EMBL" id="MEY1660840.1"/>
    </source>
</evidence>
<dbReference type="Pfam" id="PF08843">
    <property type="entry name" value="AbiEii"/>
    <property type="match status" value="1"/>
</dbReference>
<reference evidence="1 2" key="1">
    <citation type="submission" date="2024-07" db="EMBL/GenBank/DDBJ databases">
        <authorList>
            <person name="Ren Q."/>
        </authorList>
    </citation>
    <scope>NUCLEOTIDE SEQUENCE [LARGE SCALE GENOMIC DNA]</scope>
    <source>
        <strain evidence="1 2">REN37</strain>
    </source>
</reference>
<name>A0ABV4AGQ8_9GAMM</name>
<keyword evidence="2" id="KW-1185">Reference proteome</keyword>
<dbReference type="Gene3D" id="3.10.450.620">
    <property type="entry name" value="JHP933, nucleotidyltransferase-like core domain"/>
    <property type="match status" value="1"/>
</dbReference>
<dbReference type="Proteomes" id="UP001562065">
    <property type="component" value="Unassembled WGS sequence"/>
</dbReference>
<comment type="caution">
    <text evidence="1">The sequence shown here is derived from an EMBL/GenBank/DDBJ whole genome shotgun (WGS) entry which is preliminary data.</text>
</comment>
<dbReference type="GO" id="GO:0016740">
    <property type="term" value="F:transferase activity"/>
    <property type="evidence" value="ECO:0007669"/>
    <property type="project" value="UniProtKB-KW"/>
</dbReference>